<dbReference type="Proteomes" id="UP000504629">
    <property type="component" value="Unplaced"/>
</dbReference>
<keyword evidence="2" id="KW-1133">Transmembrane helix</keyword>
<feature type="region of interest" description="Disordered" evidence="1">
    <location>
        <begin position="1364"/>
        <end position="1390"/>
    </location>
</feature>
<gene>
    <name evidence="4" type="primary">LOC114245696</name>
</gene>
<dbReference type="OrthoDB" id="8035982at2759"/>
<name>A0A6J2JY68_BOMMA</name>
<organism evidence="3 4">
    <name type="scientific">Bombyx mandarina</name>
    <name type="common">Wild silk moth</name>
    <name type="synonym">Wild silkworm</name>
    <dbReference type="NCBI Taxonomy" id="7092"/>
    <lineage>
        <taxon>Eukaryota</taxon>
        <taxon>Metazoa</taxon>
        <taxon>Ecdysozoa</taxon>
        <taxon>Arthropoda</taxon>
        <taxon>Hexapoda</taxon>
        <taxon>Insecta</taxon>
        <taxon>Pterygota</taxon>
        <taxon>Neoptera</taxon>
        <taxon>Endopterygota</taxon>
        <taxon>Lepidoptera</taxon>
        <taxon>Glossata</taxon>
        <taxon>Ditrysia</taxon>
        <taxon>Bombycoidea</taxon>
        <taxon>Bombycidae</taxon>
        <taxon>Bombycinae</taxon>
        <taxon>Bombyx</taxon>
    </lineage>
</organism>
<keyword evidence="3" id="KW-1185">Reference proteome</keyword>
<feature type="region of interest" description="Disordered" evidence="1">
    <location>
        <begin position="185"/>
        <end position="204"/>
    </location>
</feature>
<evidence type="ECO:0000313" key="4">
    <source>
        <dbReference type="RefSeq" id="XP_028033762.1"/>
    </source>
</evidence>
<evidence type="ECO:0000313" key="3">
    <source>
        <dbReference type="Proteomes" id="UP000504629"/>
    </source>
</evidence>
<feature type="region of interest" description="Disordered" evidence="1">
    <location>
        <begin position="297"/>
        <end position="318"/>
    </location>
</feature>
<feature type="compositionally biased region" description="Basic residues" evidence="1">
    <location>
        <begin position="45"/>
        <end position="58"/>
    </location>
</feature>
<reference evidence="4" key="1">
    <citation type="submission" date="2025-08" db="UniProtKB">
        <authorList>
            <consortium name="RefSeq"/>
        </authorList>
    </citation>
    <scope>IDENTIFICATION</scope>
    <source>
        <tissue evidence="4">Silk gland</tissue>
    </source>
</reference>
<keyword evidence="2" id="KW-0472">Membrane</keyword>
<keyword evidence="2" id="KW-0812">Transmembrane</keyword>
<evidence type="ECO:0000256" key="1">
    <source>
        <dbReference type="SAM" id="MobiDB-lite"/>
    </source>
</evidence>
<sequence>MGFSIKSHSKRSDKETQSSMLKIIQDLIRIEKCDPEKTNLLKQKADKKKRQHSQKSKTNHSSSCSETSKAMRDVDNVKGIRIDNKNNLIDEEKGEWCFRTEKEDLDKDDTFSCVSCALKKIAGSQYACVLCITAILLVTVFIAYLILFKSTPVFNSQPTRFYDSERLKRKIDYLKDKKGWRYDNLRKPKGDSKPSSYGGASESGFGSASFRGWNDLEGFASNSLSNILDEYKVSEIQNSERLKDFYRKLMETESQIQQLKKSNDINYNANILNGHNAERFKRSPKLFGFYNKHSKVKDSKDNAGIKKAKDTGQEKNENITVNSEVTKDKRLKNDSVTEPTVLENNRKEDYVPNRKVAKCSHTPKESDAHEKYNKHPFYQHTQKLEDILEQILGKNFEDVFSNQNVGALFEKHKDKCRHGKGKNMEDKHKTMKENTPNKLEINTEDIKDEFTTANIDDLKTNDPLNLRFDRNLIHNPIHTSKGSRRLLQVNDNENLEYPLLKDTSNGHVANAEKSADKVKRDEDLQNRNIFHPLNVNNPNWKGPMPLYQDEINAMVKQAALNARQTVLTNNNVEVDAPLNTKEVRPKINDEERSLSDAEYIEDYFNDKYDSLVGVAQAYSDYGVLNSKKETTDKNGDKNLDPKVMLLDKGLLKRGLFGRLEKCTDHQPSEGIRIEFKPTSETRDDDPAEIYRLLHKHIHFSNEKDLKLPPHLTLPASDLGLMYTPIKCDKLDDLKKNDDHKMPEQEKGIIFTLSNGVRSLKSVDDLNYSEPMGHTVEENGNEHDLITNFDINIKNEDALNYRTKPYLSENEKAAHVDLVKNDVRYKRELTNENVDLNNNTNAKSRLALNTTNVTDLVNSDVDLNTERNITVNTVNGLVNSTAGMGLRDLFSVFSEFFSFMESMDGKNNQSELNGTNLTIKSTNGTDDKMKSDALYYPTYDADILKNIGHRSRVLMSVNENNLTRNTDNAINKTIVRKKKKLNASDPNISSEKEVTLKNNDFKIPINGNRSTDGDMRLSPDKEKDNIRKRSINERKMYWNEIYDDEYGVKDDLFENGVRDKHSIDVKNIVKSSKDWIDDKVRKIVSGFKVRKQENPIGTEDKEAKNSHENVRVKTTVKKHVKRDLHKEEVNSYKPARKSFDELNANMKEVCRKAAKAVEESRNIHVRENTKEDAAATSLMQQLTRLMTDLVDYQVQQRTCQKLPPDLRNFLEWLTSPNKDAVSSEARRGFLNEDTLGLPNNENAQEIYPDFMMTSSSEKDQSEQRSDCLGTLRAVQDLINQYDGMTDEDKSKMSGVREYLESQVNFLQQRMSSYAISNVDSQSYLRYKRTIGMKPKPMKRLKKRNLSKFIRNFGKKHTKATTDCNEEAQVTDPAQRVNGKDVSKKLSDKKRRTKRNLRDIYYRALADAKKMTTVRKVPYDGEIGQVSQ</sequence>
<feature type="compositionally biased region" description="Basic and acidic residues" evidence="1">
    <location>
        <begin position="1010"/>
        <end position="1019"/>
    </location>
</feature>
<feature type="compositionally biased region" description="Low complexity" evidence="1">
    <location>
        <begin position="195"/>
        <end position="204"/>
    </location>
</feature>
<protein>
    <submittedName>
        <fullName evidence="4">Uncharacterized protein LOC114245696</fullName>
    </submittedName>
</protein>
<dbReference type="GeneID" id="114245696"/>
<dbReference type="KEGG" id="bman:114245696"/>
<feature type="compositionally biased region" description="Polar residues" evidence="1">
    <location>
        <begin position="59"/>
        <end position="68"/>
    </location>
</feature>
<dbReference type="RefSeq" id="XP_028033762.1">
    <property type="nucleotide sequence ID" value="XM_028177961.1"/>
</dbReference>
<feature type="transmembrane region" description="Helical" evidence="2">
    <location>
        <begin position="126"/>
        <end position="147"/>
    </location>
</feature>
<feature type="compositionally biased region" description="Basic and acidic residues" evidence="1">
    <location>
        <begin position="297"/>
        <end position="317"/>
    </location>
</feature>
<evidence type="ECO:0000256" key="2">
    <source>
        <dbReference type="SAM" id="Phobius"/>
    </source>
</evidence>
<feature type="region of interest" description="Disordered" evidence="1">
    <location>
        <begin position="41"/>
        <end position="70"/>
    </location>
</feature>
<proteinExistence type="predicted"/>
<feature type="region of interest" description="Disordered" evidence="1">
    <location>
        <begin position="1000"/>
        <end position="1019"/>
    </location>
</feature>
<accession>A0A6J2JY68</accession>